<evidence type="ECO:0000313" key="6">
    <source>
        <dbReference type="Proteomes" id="UP000000759"/>
    </source>
</evidence>
<dbReference type="Gene3D" id="1.25.40.20">
    <property type="entry name" value="Ankyrin repeat-containing domain"/>
    <property type="match status" value="1"/>
</dbReference>
<feature type="repeat" description="ANK" evidence="3">
    <location>
        <begin position="68"/>
        <end position="100"/>
    </location>
</feature>
<evidence type="ECO:0000256" key="3">
    <source>
        <dbReference type="PROSITE-ProRule" id="PRU00023"/>
    </source>
</evidence>
<dbReference type="STRING" id="556484.B7FZA4"/>
<dbReference type="KEGG" id="pti:PHATRDRAFT_35799"/>
<accession>B7FZA4</accession>
<dbReference type="SUPFAM" id="SSF48403">
    <property type="entry name" value="Ankyrin repeat"/>
    <property type="match status" value="1"/>
</dbReference>
<protein>
    <submittedName>
        <fullName evidence="5">Uncharacterized protein</fullName>
    </submittedName>
</protein>
<reference evidence="6" key="2">
    <citation type="submission" date="2008-08" db="EMBL/GenBank/DDBJ databases">
        <authorList>
            <consortium name="Diatom Consortium"/>
            <person name="Grigoriev I."/>
            <person name="Grimwood J."/>
            <person name="Kuo A."/>
            <person name="Otillar R.P."/>
            <person name="Salamov A."/>
            <person name="Detter J.C."/>
            <person name="Lindquist E."/>
            <person name="Shapiro H."/>
            <person name="Lucas S."/>
            <person name="Glavina del Rio T."/>
            <person name="Pitluck S."/>
            <person name="Rokhsar D."/>
            <person name="Bowler C."/>
        </authorList>
    </citation>
    <scope>GENOME REANNOTATION</scope>
    <source>
        <strain evidence="6">CCAP 1055/1</strain>
    </source>
</reference>
<sequence>MTKHFLGNSSGMMRILCFVLILLGRQLCFGVEPEVTSEFLDACTEGNLEVLQETLRIHPTWVNGRSPEGETCLHVAAIMGHPETTALILKKGGDPNIRTTFADGLRMHPLSWNVYGGHVETARVLLQHGAQVNADFDHLVKENGQTKPITVLDMVSDVIGTDAGSKEP</sequence>
<dbReference type="OrthoDB" id="42967at2759"/>
<keyword evidence="6" id="KW-1185">Reference proteome</keyword>
<evidence type="ECO:0000256" key="2">
    <source>
        <dbReference type="ARBA" id="ARBA00023043"/>
    </source>
</evidence>
<dbReference type="AlphaFoldDB" id="B7FZA4"/>
<dbReference type="PROSITE" id="PS50088">
    <property type="entry name" value="ANK_REPEAT"/>
    <property type="match status" value="1"/>
</dbReference>
<dbReference type="PANTHER" id="PTHR24198">
    <property type="entry name" value="ANKYRIN REPEAT AND PROTEIN KINASE DOMAIN-CONTAINING PROTEIN"/>
    <property type="match status" value="1"/>
</dbReference>
<reference evidence="5 6" key="1">
    <citation type="journal article" date="2008" name="Nature">
        <title>The Phaeodactylum genome reveals the evolutionary history of diatom genomes.</title>
        <authorList>
            <person name="Bowler C."/>
            <person name="Allen A.E."/>
            <person name="Badger J.H."/>
            <person name="Grimwood J."/>
            <person name="Jabbari K."/>
            <person name="Kuo A."/>
            <person name="Maheswari U."/>
            <person name="Martens C."/>
            <person name="Maumus F."/>
            <person name="Otillar R.P."/>
            <person name="Rayko E."/>
            <person name="Salamov A."/>
            <person name="Vandepoele K."/>
            <person name="Beszteri B."/>
            <person name="Gruber A."/>
            <person name="Heijde M."/>
            <person name="Katinka M."/>
            <person name="Mock T."/>
            <person name="Valentin K."/>
            <person name="Verret F."/>
            <person name="Berges J.A."/>
            <person name="Brownlee C."/>
            <person name="Cadoret J.P."/>
            <person name="Chiovitti A."/>
            <person name="Choi C.J."/>
            <person name="Coesel S."/>
            <person name="De Martino A."/>
            <person name="Detter J.C."/>
            <person name="Durkin C."/>
            <person name="Falciatore A."/>
            <person name="Fournet J."/>
            <person name="Haruta M."/>
            <person name="Huysman M.J."/>
            <person name="Jenkins B.D."/>
            <person name="Jiroutova K."/>
            <person name="Jorgensen R.E."/>
            <person name="Joubert Y."/>
            <person name="Kaplan A."/>
            <person name="Kroger N."/>
            <person name="Kroth P.G."/>
            <person name="La Roche J."/>
            <person name="Lindquist E."/>
            <person name="Lommer M."/>
            <person name="Martin-Jezequel V."/>
            <person name="Lopez P.J."/>
            <person name="Lucas S."/>
            <person name="Mangogna M."/>
            <person name="McGinnis K."/>
            <person name="Medlin L.K."/>
            <person name="Montsant A."/>
            <person name="Oudot-Le Secq M.P."/>
            <person name="Napoli C."/>
            <person name="Obornik M."/>
            <person name="Parker M.S."/>
            <person name="Petit J.L."/>
            <person name="Porcel B.M."/>
            <person name="Poulsen N."/>
            <person name="Robison M."/>
            <person name="Rychlewski L."/>
            <person name="Rynearson T.A."/>
            <person name="Schmutz J."/>
            <person name="Shapiro H."/>
            <person name="Siaut M."/>
            <person name="Stanley M."/>
            <person name="Sussman M.R."/>
            <person name="Taylor A.R."/>
            <person name="Vardi A."/>
            <person name="von Dassow P."/>
            <person name="Vyverman W."/>
            <person name="Willis A."/>
            <person name="Wyrwicz L.S."/>
            <person name="Rokhsar D.S."/>
            <person name="Weissenbach J."/>
            <person name="Armbrust E.V."/>
            <person name="Green B.R."/>
            <person name="Van de Peer Y."/>
            <person name="Grigoriev I.V."/>
        </authorList>
    </citation>
    <scope>NUCLEOTIDE SEQUENCE [LARGE SCALE GENOMIC DNA]</scope>
    <source>
        <strain evidence="5 6">CCAP 1055/1</strain>
    </source>
</reference>
<dbReference type="Pfam" id="PF12796">
    <property type="entry name" value="Ank_2"/>
    <property type="match status" value="1"/>
</dbReference>
<keyword evidence="2 3" id="KW-0040">ANK repeat</keyword>
<name>B7FZA4_PHATC</name>
<feature type="chain" id="PRO_5002852795" evidence="4">
    <location>
        <begin position="31"/>
        <end position="168"/>
    </location>
</feature>
<dbReference type="InParanoid" id="B7FZA4"/>
<dbReference type="PANTHER" id="PTHR24198:SF165">
    <property type="entry name" value="ANKYRIN REPEAT-CONTAINING PROTEIN-RELATED"/>
    <property type="match status" value="1"/>
</dbReference>
<dbReference type="PROSITE" id="PS50297">
    <property type="entry name" value="ANK_REP_REGION"/>
    <property type="match status" value="1"/>
</dbReference>
<dbReference type="PaxDb" id="2850-Phatr35799"/>
<dbReference type="InterPro" id="IPR036770">
    <property type="entry name" value="Ankyrin_rpt-contain_sf"/>
</dbReference>
<keyword evidence="4" id="KW-0732">Signal</keyword>
<feature type="signal peptide" evidence="4">
    <location>
        <begin position="1"/>
        <end position="30"/>
    </location>
</feature>
<keyword evidence="1" id="KW-0677">Repeat</keyword>
<feature type="non-terminal residue" evidence="5">
    <location>
        <position position="168"/>
    </location>
</feature>
<dbReference type="GeneID" id="7201028"/>
<proteinExistence type="predicted"/>
<evidence type="ECO:0000256" key="4">
    <source>
        <dbReference type="SAM" id="SignalP"/>
    </source>
</evidence>
<gene>
    <name evidence="5" type="ORF">PHATRDRAFT_35799</name>
</gene>
<dbReference type="eggNOG" id="ENOG502SEKI">
    <property type="taxonomic scope" value="Eukaryota"/>
</dbReference>
<dbReference type="PRINTS" id="PR01415">
    <property type="entry name" value="ANKYRIN"/>
</dbReference>
<organism evidence="5 6">
    <name type="scientific">Phaeodactylum tricornutum (strain CCAP 1055/1)</name>
    <dbReference type="NCBI Taxonomy" id="556484"/>
    <lineage>
        <taxon>Eukaryota</taxon>
        <taxon>Sar</taxon>
        <taxon>Stramenopiles</taxon>
        <taxon>Ochrophyta</taxon>
        <taxon>Bacillariophyta</taxon>
        <taxon>Bacillariophyceae</taxon>
        <taxon>Bacillariophycidae</taxon>
        <taxon>Naviculales</taxon>
        <taxon>Phaeodactylaceae</taxon>
        <taxon>Phaeodactylum</taxon>
    </lineage>
</organism>
<dbReference type="Proteomes" id="UP000000759">
    <property type="component" value="Chromosome 8"/>
</dbReference>
<dbReference type="HOGENOM" id="CLU_1374598_0_0_1"/>
<dbReference type="EMBL" id="CM000611">
    <property type="protein sequence ID" value="EEC48307.1"/>
    <property type="molecule type" value="Genomic_DNA"/>
</dbReference>
<dbReference type="SMART" id="SM00248">
    <property type="entry name" value="ANK"/>
    <property type="match status" value="2"/>
</dbReference>
<dbReference type="RefSeq" id="XP_002180116.1">
    <property type="nucleotide sequence ID" value="XM_002180080.1"/>
</dbReference>
<evidence type="ECO:0000256" key="1">
    <source>
        <dbReference type="ARBA" id="ARBA00022737"/>
    </source>
</evidence>
<evidence type="ECO:0000313" key="5">
    <source>
        <dbReference type="EMBL" id="EEC48307.1"/>
    </source>
</evidence>
<dbReference type="InterPro" id="IPR002110">
    <property type="entry name" value="Ankyrin_rpt"/>
</dbReference>